<sequence>MEGKISAKRLSKKNFEMKLPNFKPINPINDHKSPDDLHANKTHLPSDSEEEQQNLIEPDTALPILQHKTQSDIQTDSRLLLNSNLYTTEEDSDKSPAFNHFSQPHKRSKKTNPFSELASNPALYTQEETSEEESPSKPIKKSSKTLSKKHSKVSDPENLDSQSDSQEIPLPIKRKKNYKKVSPIPLKTFNKLIDIKKDTFVETGESIDIQDEEILVTQKAKVFNCSFLDKIKNCKTEKPNHVLAKGVFTDTSIHESLEVQAPKKLVGFIVKKQQINPRDILRESLKNEINYRKTTHLHADSIFTKSSTDLPGKINKNPEDNESDYIPDDNEEKEALEMEKIIRLEEGQSSSDEDSSNTETESESTETENKESVKLDDSSKDMDIDDTPIVDIENDSLTVASETINEPLISNTLPPVFSMQTDNSPSLPIIPKPIKILNRFIDEEAELGSDHEEHDNLVKNIKDSDEENEDLDEELEEIIDRNKVDDDEEMRYGKHLDQLMKDDEERIKKVVNAEFKRQRKDLDFIDNEPSIMTKRDKLLEDKKNLLAQRGNQGVFNSFKVDKEEMDDEEFDKFKMLKSSQELKFIRNQFSSKVLIDDKSLSILSLISKPDNTITSKSMLVGGEKDLGFAGKSFKGVSSMQKIGDKGNSMRVFKSSANLSSNRSFVFSKEKTKKQTLDNVQTKKTKLFRLLSN</sequence>
<feature type="region of interest" description="Disordered" evidence="2">
    <location>
        <begin position="1"/>
        <end position="171"/>
    </location>
</feature>
<evidence type="ECO:0000256" key="2">
    <source>
        <dbReference type="SAM" id="MobiDB-lite"/>
    </source>
</evidence>
<feature type="coiled-coil region" evidence="1">
    <location>
        <begin position="454"/>
        <end position="488"/>
    </location>
</feature>
<name>A0A1R2CBF9_9CILI</name>
<comment type="caution">
    <text evidence="3">The sequence shown here is derived from an EMBL/GenBank/DDBJ whole genome shotgun (WGS) entry which is preliminary data.</text>
</comment>
<dbReference type="OrthoDB" id="324835at2759"/>
<proteinExistence type="predicted"/>
<keyword evidence="1" id="KW-0175">Coiled coil</keyword>
<evidence type="ECO:0000313" key="4">
    <source>
        <dbReference type="Proteomes" id="UP000187209"/>
    </source>
</evidence>
<dbReference type="AlphaFoldDB" id="A0A1R2CBF9"/>
<organism evidence="3 4">
    <name type="scientific">Stentor coeruleus</name>
    <dbReference type="NCBI Taxonomy" id="5963"/>
    <lineage>
        <taxon>Eukaryota</taxon>
        <taxon>Sar</taxon>
        <taxon>Alveolata</taxon>
        <taxon>Ciliophora</taxon>
        <taxon>Postciliodesmatophora</taxon>
        <taxon>Heterotrichea</taxon>
        <taxon>Heterotrichida</taxon>
        <taxon>Stentoridae</taxon>
        <taxon>Stentor</taxon>
    </lineage>
</organism>
<evidence type="ECO:0000313" key="3">
    <source>
        <dbReference type="EMBL" id="OMJ86337.1"/>
    </source>
</evidence>
<evidence type="ECO:0000256" key="1">
    <source>
        <dbReference type="SAM" id="Coils"/>
    </source>
</evidence>
<accession>A0A1R2CBF9</accession>
<feature type="region of interest" description="Disordered" evidence="2">
    <location>
        <begin position="344"/>
        <end position="384"/>
    </location>
</feature>
<gene>
    <name evidence="3" type="ORF">SteCoe_12188</name>
</gene>
<feature type="compositionally biased region" description="Basic and acidic residues" evidence="2">
    <location>
        <begin position="29"/>
        <end position="39"/>
    </location>
</feature>
<feature type="region of interest" description="Disordered" evidence="2">
    <location>
        <begin position="305"/>
        <end position="327"/>
    </location>
</feature>
<feature type="compositionally biased region" description="Basic residues" evidence="2">
    <location>
        <begin position="1"/>
        <end position="12"/>
    </location>
</feature>
<dbReference type="EMBL" id="MPUH01000209">
    <property type="protein sequence ID" value="OMJ86337.1"/>
    <property type="molecule type" value="Genomic_DNA"/>
</dbReference>
<feature type="compositionally biased region" description="Acidic residues" evidence="2">
    <location>
        <begin position="351"/>
        <end position="366"/>
    </location>
</feature>
<feature type="compositionally biased region" description="Basic and acidic residues" evidence="2">
    <location>
        <begin position="367"/>
        <end position="382"/>
    </location>
</feature>
<feature type="compositionally biased region" description="Basic residues" evidence="2">
    <location>
        <begin position="138"/>
        <end position="151"/>
    </location>
</feature>
<reference evidence="3 4" key="1">
    <citation type="submission" date="2016-11" db="EMBL/GenBank/DDBJ databases">
        <title>The macronuclear genome of Stentor coeruleus: a giant cell with tiny introns.</title>
        <authorList>
            <person name="Slabodnick M."/>
            <person name="Ruby J.G."/>
            <person name="Reiff S.B."/>
            <person name="Swart E.C."/>
            <person name="Gosai S."/>
            <person name="Prabakaran S."/>
            <person name="Witkowska E."/>
            <person name="Larue G.E."/>
            <person name="Fisher S."/>
            <person name="Freeman R.M."/>
            <person name="Gunawardena J."/>
            <person name="Chu W."/>
            <person name="Stover N.A."/>
            <person name="Gregory B.D."/>
            <person name="Nowacki M."/>
            <person name="Derisi J."/>
            <person name="Roy S.W."/>
            <person name="Marshall W.F."/>
            <person name="Sood P."/>
        </authorList>
    </citation>
    <scope>NUCLEOTIDE SEQUENCE [LARGE SCALE GENOMIC DNA]</scope>
    <source>
        <strain evidence="3">WM001</strain>
    </source>
</reference>
<keyword evidence="4" id="KW-1185">Reference proteome</keyword>
<feature type="compositionally biased region" description="Polar residues" evidence="2">
    <location>
        <begin position="67"/>
        <end position="87"/>
    </location>
</feature>
<dbReference type="Proteomes" id="UP000187209">
    <property type="component" value="Unassembled WGS sequence"/>
</dbReference>
<protein>
    <submittedName>
        <fullName evidence="3">Uncharacterized protein</fullName>
    </submittedName>
</protein>